<protein>
    <recommendedName>
        <fullName evidence="1">Glycosyl transferase family 1 domain-containing protein</fullName>
    </recommendedName>
</protein>
<evidence type="ECO:0000259" key="1">
    <source>
        <dbReference type="Pfam" id="PF00534"/>
    </source>
</evidence>
<keyword evidence="3" id="KW-1185">Reference proteome</keyword>
<gene>
    <name evidence="2" type="ORF">AWE51_01060</name>
</gene>
<dbReference type="CDD" id="cd03811">
    <property type="entry name" value="GT4_GT28_WabH-like"/>
    <property type="match status" value="1"/>
</dbReference>
<accession>A0A163C510</accession>
<evidence type="ECO:0000313" key="3">
    <source>
        <dbReference type="Proteomes" id="UP000076715"/>
    </source>
</evidence>
<name>A0A163C510_9FLAO</name>
<organism evidence="2 3">
    <name type="scientific">Aquimarina aggregata</name>
    <dbReference type="NCBI Taxonomy" id="1642818"/>
    <lineage>
        <taxon>Bacteria</taxon>
        <taxon>Pseudomonadati</taxon>
        <taxon>Bacteroidota</taxon>
        <taxon>Flavobacteriia</taxon>
        <taxon>Flavobacteriales</taxon>
        <taxon>Flavobacteriaceae</taxon>
        <taxon>Aquimarina</taxon>
    </lineage>
</organism>
<dbReference type="Gene3D" id="3.40.50.2000">
    <property type="entry name" value="Glycogen Phosphorylase B"/>
    <property type="match status" value="2"/>
</dbReference>
<evidence type="ECO:0000313" key="2">
    <source>
        <dbReference type="EMBL" id="KZS42062.1"/>
    </source>
</evidence>
<comment type="caution">
    <text evidence="2">The sequence shown here is derived from an EMBL/GenBank/DDBJ whole genome shotgun (WGS) entry which is preliminary data.</text>
</comment>
<dbReference type="Pfam" id="PF00534">
    <property type="entry name" value="Glycos_transf_1"/>
    <property type="match status" value="1"/>
</dbReference>
<dbReference type="SUPFAM" id="SSF53756">
    <property type="entry name" value="UDP-Glycosyltransferase/glycogen phosphorylase"/>
    <property type="match status" value="1"/>
</dbReference>
<dbReference type="Proteomes" id="UP000076715">
    <property type="component" value="Unassembled WGS sequence"/>
</dbReference>
<dbReference type="EMBL" id="LQRT01000002">
    <property type="protein sequence ID" value="KZS42062.1"/>
    <property type="molecule type" value="Genomic_DNA"/>
</dbReference>
<dbReference type="STRING" id="1642818.AWE51_01060"/>
<dbReference type="PANTHER" id="PTHR12526:SF630">
    <property type="entry name" value="GLYCOSYLTRANSFERASE"/>
    <property type="match status" value="1"/>
</dbReference>
<feature type="domain" description="Glycosyl transferase family 1" evidence="1">
    <location>
        <begin position="201"/>
        <end position="361"/>
    </location>
</feature>
<dbReference type="PANTHER" id="PTHR12526">
    <property type="entry name" value="GLYCOSYLTRANSFERASE"/>
    <property type="match status" value="1"/>
</dbReference>
<proteinExistence type="predicted"/>
<dbReference type="AlphaFoldDB" id="A0A163C510"/>
<sequence>MSSKIKIVFMINSLYGGGAEKVLQTLLGKLDKDKYDITLYSVLNNSFDASIYPSDVTYRTIYQGFTKKNFLNKLLFKMLNKFISFSYHNFSPTLFYKWFVKGTYDVEVAFIEGYSTKIISGSTNTKSKKIAWVHIDLEANHWTDIAYKDLKQEQICYKKFDHIVSVSKSVQDAFSRKFDITDRLTVRYNPVDQKKIINKSKEKISLPEKEILRLVTVGRLEDQKGYDRLLSIVNRLNNEGYKFELWILGEGAQRELLETYIQKHNLDSIVTLHGFQSNPYAFIKASDMFICSSRSEGFSTVVTEALILEKPILATNCSGMSELLGDNVYGLITENNEEALYSGLKKILDDQSLIEFYKEKSIKRSKDFDIEETIHQIKTLWE</sequence>
<dbReference type="GO" id="GO:0016757">
    <property type="term" value="F:glycosyltransferase activity"/>
    <property type="evidence" value="ECO:0007669"/>
    <property type="project" value="InterPro"/>
</dbReference>
<reference evidence="2 3" key="1">
    <citation type="submission" date="2016-01" db="EMBL/GenBank/DDBJ databases">
        <title>The draft genome sequence of Aquimarina sp. RZW4-3-2.</title>
        <authorList>
            <person name="Wang Y."/>
        </authorList>
    </citation>
    <scope>NUCLEOTIDE SEQUENCE [LARGE SCALE GENOMIC DNA]</scope>
    <source>
        <strain evidence="2 3">RZW4-3-2</strain>
    </source>
</reference>
<dbReference type="InterPro" id="IPR001296">
    <property type="entry name" value="Glyco_trans_1"/>
</dbReference>